<evidence type="ECO:0000313" key="3">
    <source>
        <dbReference type="EMBL" id="KAL2635746.1"/>
    </source>
</evidence>
<keyword evidence="1" id="KW-0812">Transmembrane</keyword>
<organism evidence="3 4">
    <name type="scientific">Riccia fluitans</name>
    <dbReference type="NCBI Taxonomy" id="41844"/>
    <lineage>
        <taxon>Eukaryota</taxon>
        <taxon>Viridiplantae</taxon>
        <taxon>Streptophyta</taxon>
        <taxon>Embryophyta</taxon>
        <taxon>Marchantiophyta</taxon>
        <taxon>Marchantiopsida</taxon>
        <taxon>Marchantiidae</taxon>
        <taxon>Marchantiales</taxon>
        <taxon>Ricciaceae</taxon>
        <taxon>Riccia</taxon>
    </lineage>
</organism>
<dbReference type="InterPro" id="IPR018946">
    <property type="entry name" value="PhoD-like_MPP"/>
</dbReference>
<dbReference type="InterPro" id="IPR038607">
    <property type="entry name" value="PhoD-like_sf"/>
</dbReference>
<dbReference type="Gene3D" id="3.60.21.70">
    <property type="entry name" value="PhoD-like phosphatase"/>
    <property type="match status" value="1"/>
</dbReference>
<keyword evidence="4" id="KW-1185">Reference proteome</keyword>
<dbReference type="PANTHER" id="PTHR33987:SF2">
    <property type="entry name" value="ALKALINE PHOSPHATASE D"/>
    <property type="match status" value="1"/>
</dbReference>
<evidence type="ECO:0000256" key="1">
    <source>
        <dbReference type="SAM" id="Phobius"/>
    </source>
</evidence>
<dbReference type="PANTHER" id="PTHR33987">
    <property type="entry name" value="CALCINEURIN-LIKE METALLO-PHOSPHOESTERASE SUPERFAMILY PROTEIN"/>
    <property type="match status" value="1"/>
</dbReference>
<evidence type="ECO:0000313" key="4">
    <source>
        <dbReference type="Proteomes" id="UP001605036"/>
    </source>
</evidence>
<accession>A0ABD1YY84</accession>
<dbReference type="InterPro" id="IPR029052">
    <property type="entry name" value="Metallo-depent_PP-like"/>
</dbReference>
<name>A0ABD1YY84_9MARC</name>
<proteinExistence type="predicted"/>
<feature type="transmembrane region" description="Helical" evidence="1">
    <location>
        <begin position="79"/>
        <end position="103"/>
    </location>
</feature>
<feature type="domain" description="PhoD-like phosphatase metallophosphatase" evidence="2">
    <location>
        <begin position="419"/>
        <end position="585"/>
    </location>
</feature>
<keyword evidence="1" id="KW-0472">Membrane</keyword>
<comment type="caution">
    <text evidence="3">The sequence shown here is derived from an EMBL/GenBank/DDBJ whole genome shotgun (WGS) entry which is preliminary data.</text>
</comment>
<keyword evidence="1" id="KW-1133">Transmembrane helix</keyword>
<sequence>MDRRRHGAEDEVELLKKGEINGSVSSVESDWGRQTLDRRKQGLIDPESNIELQPGGLGHVSPAEREGTRLRNSRRKVGWRLICLMVLGIISLTSTILSVVSIITLERDRVLYPPAVRERMVSKIAFGSCTAYDYSSQPVWVHGVIPSNPDAWIWLGDMAYMDSPRVNCAALPSHPHCNCTSDWLHQAPYSCMAGDVDHALSRIQAQLSNPDYAQFLSFMCPGHRAKGLHPPTGTDPSVCPRPIFGTYDDHDFSWNNGNKRLPRKDDIKQIFLDAVGEPNTSPRRNRGRGIEWKYTLNAGHPEKEIDVFLLDERYNRDTLPCHIRREYCKEVLDSYPHHLRRAWCNDFIHGGELGTGSCCNKDDDIYYGWCLQDINKGKSIYEEACDPRSPRFGTRSLIVDSRGNLVEASGTDLLDGRAESPFCDVLGREQRLWLEESLARSQAPLKLVASSSVLLGDLQPQMCDWENEGTSSTCKCSGDDWECYKPAQLQLLHLLSTAPGCVVILTGDYHYSDIRVLKPKQQAYSQFYDGLEFQYPLFQVMASGLTTITGQNFTCDDSRRDTTGLREHGDCSFIRGPSFGMIEVEWDARDPVVRLQLRDGKRGFVQLESNLTLGSCHRT</sequence>
<dbReference type="AlphaFoldDB" id="A0ABD1YY84"/>
<gene>
    <name evidence="3" type="ORF">R1flu_007225</name>
</gene>
<dbReference type="Proteomes" id="UP001605036">
    <property type="component" value="Unassembled WGS sequence"/>
</dbReference>
<reference evidence="3 4" key="1">
    <citation type="submission" date="2024-09" db="EMBL/GenBank/DDBJ databases">
        <title>Chromosome-scale assembly of Riccia fluitans.</title>
        <authorList>
            <person name="Paukszto L."/>
            <person name="Sawicki J."/>
            <person name="Karawczyk K."/>
            <person name="Piernik-Szablinska J."/>
            <person name="Szczecinska M."/>
            <person name="Mazdziarz M."/>
        </authorList>
    </citation>
    <scope>NUCLEOTIDE SEQUENCE [LARGE SCALE GENOMIC DNA]</scope>
    <source>
        <strain evidence="3">Rf_01</strain>
        <tissue evidence="3">Aerial parts of the thallus</tissue>
    </source>
</reference>
<evidence type="ECO:0000259" key="2">
    <source>
        <dbReference type="Pfam" id="PF09423"/>
    </source>
</evidence>
<dbReference type="SUPFAM" id="SSF56300">
    <property type="entry name" value="Metallo-dependent phosphatases"/>
    <property type="match status" value="1"/>
</dbReference>
<dbReference type="Pfam" id="PF09423">
    <property type="entry name" value="PhoD"/>
    <property type="match status" value="1"/>
</dbReference>
<protein>
    <recommendedName>
        <fullName evidence="2">PhoD-like phosphatase metallophosphatase domain-containing protein</fullName>
    </recommendedName>
</protein>
<dbReference type="EMBL" id="JBHFFA010000003">
    <property type="protein sequence ID" value="KAL2635746.1"/>
    <property type="molecule type" value="Genomic_DNA"/>
</dbReference>